<evidence type="ECO:0000313" key="3">
    <source>
        <dbReference type="Proteomes" id="UP000708298"/>
    </source>
</evidence>
<keyword evidence="1" id="KW-0812">Transmembrane</keyword>
<feature type="transmembrane region" description="Helical" evidence="1">
    <location>
        <begin position="192"/>
        <end position="214"/>
    </location>
</feature>
<organism evidence="2 3">
    <name type="scientific">Acidisoma silvae</name>
    <dbReference type="NCBI Taxonomy" id="2802396"/>
    <lineage>
        <taxon>Bacteria</taxon>
        <taxon>Pseudomonadati</taxon>
        <taxon>Pseudomonadota</taxon>
        <taxon>Alphaproteobacteria</taxon>
        <taxon>Acetobacterales</taxon>
        <taxon>Acidocellaceae</taxon>
        <taxon>Acidisoma</taxon>
    </lineage>
</organism>
<keyword evidence="1" id="KW-0472">Membrane</keyword>
<feature type="transmembrane region" description="Helical" evidence="1">
    <location>
        <begin position="87"/>
        <end position="114"/>
    </location>
</feature>
<keyword evidence="1" id="KW-1133">Transmembrane helix</keyword>
<keyword evidence="3" id="KW-1185">Reference proteome</keyword>
<comment type="caution">
    <text evidence="2">The sequence shown here is derived from an EMBL/GenBank/DDBJ whole genome shotgun (WGS) entry which is preliminary data.</text>
</comment>
<feature type="transmembrane region" description="Helical" evidence="1">
    <location>
        <begin position="36"/>
        <end position="58"/>
    </location>
</feature>
<name>A0A963YRV8_9PROT</name>
<proteinExistence type="predicted"/>
<dbReference type="RefSeq" id="WP_227321595.1">
    <property type="nucleotide sequence ID" value="NZ_JAESVB010000004.1"/>
</dbReference>
<reference evidence="2" key="1">
    <citation type="journal article" date="2021" name="Microorganisms">
        <title>Acidisoma silvae sp. nov. and Acidisomacellulosilytica sp. nov., Two Acidophilic Bacteria Isolated from Decaying Wood, Hydrolyzing Cellulose and Producing Poly-3-hydroxybutyrate.</title>
        <authorList>
            <person name="Mieszkin S."/>
            <person name="Pouder E."/>
            <person name="Uroz S."/>
            <person name="Simon-Colin C."/>
            <person name="Alain K."/>
        </authorList>
    </citation>
    <scope>NUCLEOTIDE SEQUENCE</scope>
    <source>
        <strain evidence="2">HW T2.11</strain>
    </source>
</reference>
<accession>A0A963YRV8</accession>
<evidence type="ECO:0000313" key="2">
    <source>
        <dbReference type="EMBL" id="MCB8875953.1"/>
    </source>
</evidence>
<dbReference type="AlphaFoldDB" id="A0A963YRV8"/>
<reference evidence="2" key="2">
    <citation type="submission" date="2021-01" db="EMBL/GenBank/DDBJ databases">
        <authorList>
            <person name="Mieszkin S."/>
            <person name="Pouder E."/>
            <person name="Alain K."/>
        </authorList>
    </citation>
    <scope>NUCLEOTIDE SEQUENCE</scope>
    <source>
        <strain evidence="2">HW T2.11</strain>
    </source>
</reference>
<protein>
    <submittedName>
        <fullName evidence="2">Uncharacterized protein</fullName>
    </submittedName>
</protein>
<feature type="transmembrane region" description="Helical" evidence="1">
    <location>
        <begin position="6"/>
        <end position="24"/>
    </location>
</feature>
<sequence>MTLAWPITVFTGFLGYLWATARLMKPNDRKNVFESVRIFSYIFFAFAITIFASVKLGFFSGHGQPSGPIGQILNKIFLGEMNLKCELIAFMSGLTLIYGPRLLTWIICGFLGCLPERANKSGMPLADGDMFPANIEPKLVAMRQPAWFQKLMSPTYLLVLLLAKAFITCAAALMALSIVGGHYEWFSAPWRVRFTSAACASALLTFASLTFFCLEPMHKFLHSEDPWLRLLSSIFSCAKTKVENSCLFQILMKSRLGKFLKLLKNCLRNIASR</sequence>
<dbReference type="Proteomes" id="UP000708298">
    <property type="component" value="Unassembled WGS sequence"/>
</dbReference>
<feature type="transmembrane region" description="Helical" evidence="1">
    <location>
        <begin position="156"/>
        <end position="180"/>
    </location>
</feature>
<gene>
    <name evidence="2" type="ORF">ASILVAE211_12240</name>
</gene>
<evidence type="ECO:0000256" key="1">
    <source>
        <dbReference type="SAM" id="Phobius"/>
    </source>
</evidence>
<dbReference type="EMBL" id="JAESVB010000004">
    <property type="protein sequence ID" value="MCB8875953.1"/>
    <property type="molecule type" value="Genomic_DNA"/>
</dbReference>